<evidence type="ECO:0000313" key="9">
    <source>
        <dbReference type="Proteomes" id="UP000004925"/>
    </source>
</evidence>
<dbReference type="GO" id="GO:0003824">
    <property type="term" value="F:catalytic activity"/>
    <property type="evidence" value="ECO:0007669"/>
    <property type="project" value="InterPro"/>
</dbReference>
<dbReference type="Gene3D" id="3.80.30.20">
    <property type="entry name" value="tm_1862 like domain"/>
    <property type="match status" value="1"/>
</dbReference>
<sequence>MKHYNIPVFISHFGCPNACVFCNQKKINGRETDVSLDDLKNIIDSYLKTLPKNSIKQVAFFGGTFTGISMDLQKEYLEVVKKYIDNNDVEGVRISTRPECIDDEILTQLKKYGVKTIELGIQSLDDKVLKATGRNYTYDIVKKSCDLIKSYGFELGVQLMIGLPKSDYKSDLQSAIKSLELNPDIARIYPTLVIKGTELEFMYKKNLYQSLSIEEAVDRTVSIYSLLKLKNINVIRVGLQPAEDLTADGVIISGPFHPAFRDLVENKIYFNFLSKIYNKEKKLDIEVNERNVSKIVGQKAINKKTFYPNFKILINNNLDLDELKINSKKYTRKEILEGEFNEKISDFI</sequence>
<organism evidence="8 9">
    <name type="scientific">Fusobacterium vincentii 4_1_13</name>
    <dbReference type="NCBI Taxonomy" id="469606"/>
    <lineage>
        <taxon>Bacteria</taxon>
        <taxon>Fusobacteriati</taxon>
        <taxon>Fusobacteriota</taxon>
        <taxon>Fusobacteriia</taxon>
        <taxon>Fusobacteriales</taxon>
        <taxon>Fusobacteriaceae</taxon>
        <taxon>Fusobacterium</taxon>
    </lineage>
</organism>
<name>A0A0M1VX02_FUSVC</name>
<dbReference type="GO" id="GO:0002926">
    <property type="term" value="P:tRNA wobble base 5-methoxycarbonylmethyl-2-thiouridinylation"/>
    <property type="evidence" value="ECO:0007669"/>
    <property type="project" value="TreeGrafter"/>
</dbReference>
<evidence type="ECO:0000259" key="7">
    <source>
        <dbReference type="PROSITE" id="PS51918"/>
    </source>
</evidence>
<dbReference type="InterPro" id="IPR006638">
    <property type="entry name" value="Elp3/MiaA/NifB-like_rSAM"/>
</dbReference>
<dbReference type="Pfam" id="PF04055">
    <property type="entry name" value="Radical_SAM"/>
    <property type="match status" value="1"/>
</dbReference>
<dbReference type="SFLD" id="SFLDS00029">
    <property type="entry name" value="Radical_SAM"/>
    <property type="match status" value="1"/>
</dbReference>
<dbReference type="Pfam" id="PF16199">
    <property type="entry name" value="Radical_SAM_C"/>
    <property type="match status" value="1"/>
</dbReference>
<evidence type="ECO:0000256" key="5">
    <source>
        <dbReference type="ARBA" id="ARBA00023004"/>
    </source>
</evidence>
<dbReference type="PANTHER" id="PTHR11135:SF0">
    <property type="entry name" value="ELONGATOR COMPLEX PROTEIN 3"/>
    <property type="match status" value="1"/>
</dbReference>
<protein>
    <recommendedName>
        <fullName evidence="7">Radical SAM core domain-containing protein</fullName>
    </recommendedName>
</protein>
<dbReference type="SMART" id="SM00729">
    <property type="entry name" value="Elp3"/>
    <property type="match status" value="1"/>
</dbReference>
<dbReference type="eggNOG" id="COG1243">
    <property type="taxonomic scope" value="Bacteria"/>
</dbReference>
<accession>A0A0M1VX02</accession>
<feature type="domain" description="Radical SAM core" evidence="7">
    <location>
        <begin position="1"/>
        <end position="230"/>
    </location>
</feature>
<keyword evidence="3" id="KW-0949">S-adenosyl-L-methionine</keyword>
<evidence type="ECO:0000256" key="2">
    <source>
        <dbReference type="ARBA" id="ARBA00022485"/>
    </source>
</evidence>
<comment type="cofactor">
    <cofactor evidence="1">
        <name>[4Fe-4S] cluster</name>
        <dbReference type="ChEBI" id="CHEBI:49883"/>
    </cofactor>
</comment>
<dbReference type="InterPro" id="IPR058240">
    <property type="entry name" value="rSAM_sf"/>
</dbReference>
<dbReference type="InterPro" id="IPR007197">
    <property type="entry name" value="rSAM"/>
</dbReference>
<proteinExistence type="predicted"/>
<dbReference type="EMBL" id="ACDE02000023">
    <property type="protein sequence ID" value="EEO40954.1"/>
    <property type="molecule type" value="Genomic_DNA"/>
</dbReference>
<dbReference type="InterPro" id="IPR032432">
    <property type="entry name" value="Radical_SAM_C"/>
</dbReference>
<evidence type="ECO:0000256" key="1">
    <source>
        <dbReference type="ARBA" id="ARBA00001966"/>
    </source>
</evidence>
<dbReference type="InterPro" id="IPR023404">
    <property type="entry name" value="rSAM_horseshoe"/>
</dbReference>
<dbReference type="GO" id="GO:0046872">
    <property type="term" value="F:metal ion binding"/>
    <property type="evidence" value="ECO:0007669"/>
    <property type="project" value="UniProtKB-KW"/>
</dbReference>
<gene>
    <name evidence="8" type="ORF">FSCG_01667</name>
</gene>
<dbReference type="RefSeq" id="WP_008800182.1">
    <property type="nucleotide sequence ID" value="NZ_KQ235738.1"/>
</dbReference>
<comment type="caution">
    <text evidence="8">The sequence shown here is derived from an EMBL/GenBank/DDBJ whole genome shotgun (WGS) entry which is preliminary data.</text>
</comment>
<dbReference type="SFLD" id="SFLDG01086">
    <property type="entry name" value="elongater_protein-like"/>
    <property type="match status" value="1"/>
</dbReference>
<dbReference type="InterPro" id="IPR039661">
    <property type="entry name" value="ELP3"/>
</dbReference>
<dbReference type="FunFam" id="3.80.30.20:FF:000016">
    <property type="entry name" value="Oxygen-independent coproporphyrinogen III oxidase"/>
    <property type="match status" value="1"/>
</dbReference>
<keyword evidence="6" id="KW-0411">Iron-sulfur</keyword>
<evidence type="ECO:0000256" key="4">
    <source>
        <dbReference type="ARBA" id="ARBA00022723"/>
    </source>
</evidence>
<evidence type="ECO:0000256" key="6">
    <source>
        <dbReference type="ARBA" id="ARBA00023014"/>
    </source>
</evidence>
<dbReference type="GO" id="GO:0005737">
    <property type="term" value="C:cytoplasm"/>
    <property type="evidence" value="ECO:0007669"/>
    <property type="project" value="TreeGrafter"/>
</dbReference>
<dbReference type="HOGENOM" id="CLU_057482_0_0_0"/>
<dbReference type="GO" id="GO:0051539">
    <property type="term" value="F:4 iron, 4 sulfur cluster binding"/>
    <property type="evidence" value="ECO:0007669"/>
    <property type="project" value="UniProtKB-KW"/>
</dbReference>
<dbReference type="CDD" id="cd01335">
    <property type="entry name" value="Radical_SAM"/>
    <property type="match status" value="1"/>
</dbReference>
<keyword evidence="4" id="KW-0479">Metal-binding</keyword>
<reference evidence="8 9" key="1">
    <citation type="submission" date="2011-10" db="EMBL/GenBank/DDBJ databases">
        <title>The Genome Sequence of Fusobacterium sp. 4_1_13.</title>
        <authorList>
            <consortium name="The Broad Institute Genome Sequencing Platform"/>
            <person name="Earl A."/>
            <person name="Ward D."/>
            <person name="Feldgarden M."/>
            <person name="Gevers D."/>
            <person name="Strauss J."/>
            <person name="Ambrose C."/>
            <person name="Allen-Vercoe E."/>
            <person name="Young S.K."/>
            <person name="Zeng Q."/>
            <person name="Gargeya S."/>
            <person name="Fitzgerald M."/>
            <person name="Haas B."/>
            <person name="Abouelleil A."/>
            <person name="Alvarado L."/>
            <person name="Arachchi H.M."/>
            <person name="Berlin A."/>
            <person name="Brown A."/>
            <person name="Chapman S.B."/>
            <person name="Chen Z."/>
            <person name="Dunbar C."/>
            <person name="Freedman E."/>
            <person name="Gearin G."/>
            <person name="Goldberg J."/>
            <person name="Griggs A."/>
            <person name="Gujja S."/>
            <person name="Heiman D."/>
            <person name="Howarth C."/>
            <person name="Larson L."/>
            <person name="Lui A."/>
            <person name="MacDonald P.J."/>
            <person name="Montmayeur A."/>
            <person name="Murphy C."/>
            <person name="Neiman D."/>
            <person name="Pearson M."/>
            <person name="Priest M."/>
            <person name="Roberts A."/>
            <person name="Saif S."/>
            <person name="Shea T."/>
            <person name="Shenoy N."/>
            <person name="Sisk P."/>
            <person name="Stolte C."/>
            <person name="Sykes S."/>
            <person name="Wortman J."/>
            <person name="Nusbaum C."/>
            <person name="Birren B."/>
        </authorList>
    </citation>
    <scope>NUCLEOTIDE SEQUENCE [LARGE SCALE GENOMIC DNA]</scope>
    <source>
        <strain evidence="8 9">4_1_13</strain>
    </source>
</reference>
<keyword evidence="2" id="KW-0004">4Fe-4S</keyword>
<dbReference type="PROSITE" id="PS51918">
    <property type="entry name" value="RADICAL_SAM"/>
    <property type="match status" value="1"/>
</dbReference>
<evidence type="ECO:0000256" key="3">
    <source>
        <dbReference type="ARBA" id="ARBA00022691"/>
    </source>
</evidence>
<dbReference type="Proteomes" id="UP000004925">
    <property type="component" value="Unassembled WGS sequence"/>
</dbReference>
<dbReference type="SUPFAM" id="SSF102114">
    <property type="entry name" value="Radical SAM enzymes"/>
    <property type="match status" value="1"/>
</dbReference>
<evidence type="ECO:0000313" key="8">
    <source>
        <dbReference type="EMBL" id="EEO40954.1"/>
    </source>
</evidence>
<dbReference type="SFLD" id="SFLDG01082">
    <property type="entry name" value="B12-binding_domain_containing"/>
    <property type="match status" value="1"/>
</dbReference>
<dbReference type="PANTHER" id="PTHR11135">
    <property type="entry name" value="HISTONE ACETYLTRANSFERASE-RELATED"/>
    <property type="match status" value="1"/>
</dbReference>
<keyword evidence="5" id="KW-0408">Iron</keyword>
<dbReference type="AlphaFoldDB" id="A0A0M1VX02"/>